<dbReference type="InterPro" id="IPR041677">
    <property type="entry name" value="DNA2/NAM7_AAA_11"/>
</dbReference>
<dbReference type="EMBL" id="JAELUR010000006">
    <property type="protein sequence ID" value="KAG7429935.1"/>
    <property type="molecule type" value="Genomic_DNA"/>
</dbReference>
<dbReference type="AlphaFoldDB" id="A0A8J5U657"/>
<dbReference type="Pfam" id="PF25396">
    <property type="entry name" value="ZNFX1"/>
    <property type="match status" value="1"/>
</dbReference>
<dbReference type="Pfam" id="PF13087">
    <property type="entry name" value="AAA_12"/>
    <property type="match status" value="1"/>
</dbReference>
<dbReference type="GO" id="GO:0031380">
    <property type="term" value="C:nuclear RNA-directed RNA polymerase complex"/>
    <property type="evidence" value="ECO:0007669"/>
    <property type="project" value="TreeGrafter"/>
</dbReference>
<feature type="compositionally biased region" description="Acidic residues" evidence="2">
    <location>
        <begin position="1238"/>
        <end position="1260"/>
    </location>
</feature>
<feature type="domain" description="DNA2/NAM7 helicase-like C-terminal" evidence="4">
    <location>
        <begin position="693"/>
        <end position="882"/>
    </location>
</feature>
<feature type="region of interest" description="Disordered" evidence="2">
    <location>
        <begin position="491"/>
        <end position="517"/>
    </location>
</feature>
<reference evidence="6" key="1">
    <citation type="submission" date="2021-04" db="EMBL/GenBank/DDBJ databases">
        <title>First draft genome resource for Brassicaceae pathogens Fusarium oxysporum f. sp. raphani and Fusarium oxysporum f. sp. rapae.</title>
        <authorList>
            <person name="Asai S."/>
        </authorList>
    </citation>
    <scope>NUCLEOTIDE SEQUENCE</scope>
    <source>
        <strain evidence="6">Tf1262</strain>
    </source>
</reference>
<dbReference type="InterPro" id="IPR047187">
    <property type="entry name" value="SF1_C_Upf1"/>
</dbReference>
<feature type="compositionally biased region" description="Low complexity" evidence="2">
    <location>
        <begin position="1041"/>
        <end position="1054"/>
    </location>
</feature>
<keyword evidence="1 6" id="KW-0067">ATP-binding</keyword>
<dbReference type="Pfam" id="PF13086">
    <property type="entry name" value="AAA_11"/>
    <property type="match status" value="1"/>
</dbReference>
<dbReference type="GO" id="GO:0004386">
    <property type="term" value="F:helicase activity"/>
    <property type="evidence" value="ECO:0007669"/>
    <property type="project" value="UniProtKB-KW"/>
</dbReference>
<keyword evidence="1 6" id="KW-0378">Hydrolase</keyword>
<feature type="region of interest" description="Disordered" evidence="2">
    <location>
        <begin position="1011"/>
        <end position="1099"/>
    </location>
</feature>
<dbReference type="InterPro" id="IPR057373">
    <property type="entry name" value="ZNFX1"/>
</dbReference>
<evidence type="ECO:0000259" key="3">
    <source>
        <dbReference type="Pfam" id="PF13086"/>
    </source>
</evidence>
<dbReference type="Proteomes" id="UP000693942">
    <property type="component" value="Unassembled WGS sequence"/>
</dbReference>
<accession>A0A8J5U657</accession>
<keyword evidence="1 6" id="KW-0347">Helicase</keyword>
<keyword evidence="1 6" id="KW-0547">Nucleotide-binding</keyword>
<feature type="compositionally biased region" description="Polar residues" evidence="2">
    <location>
        <begin position="1080"/>
        <end position="1097"/>
    </location>
</feature>
<name>A0A8J5U657_FUSOX</name>
<evidence type="ECO:0000313" key="6">
    <source>
        <dbReference type="EMBL" id="KAG7429935.1"/>
    </source>
</evidence>
<proteinExistence type="predicted"/>
<dbReference type="GO" id="GO:0031048">
    <property type="term" value="P:regulatory ncRNA-mediated heterochromatin formation"/>
    <property type="evidence" value="ECO:0007669"/>
    <property type="project" value="TreeGrafter"/>
</dbReference>
<feature type="region of interest" description="Disordered" evidence="2">
    <location>
        <begin position="1216"/>
        <end position="1260"/>
    </location>
</feature>
<evidence type="ECO:0000313" key="7">
    <source>
        <dbReference type="Proteomes" id="UP000693942"/>
    </source>
</evidence>
<dbReference type="PANTHER" id="PTHR10887">
    <property type="entry name" value="DNA2/NAM7 HELICASE FAMILY"/>
    <property type="match status" value="1"/>
</dbReference>
<evidence type="ECO:0000256" key="1">
    <source>
        <dbReference type="ARBA" id="ARBA00022806"/>
    </source>
</evidence>
<dbReference type="PANTHER" id="PTHR10887:SF341">
    <property type="entry name" value="NFX1-TYPE ZINC FINGER-CONTAINING PROTEIN 1"/>
    <property type="match status" value="1"/>
</dbReference>
<comment type="caution">
    <text evidence="6">The sequence shown here is derived from an EMBL/GenBank/DDBJ whole genome shotgun (WGS) entry which is preliminary data.</text>
</comment>
<sequence>MGNQYRQIPGDQTPLEIITQHVKHKNDLPKTGSVPWHMAPEFPHSSELMSIDPAPLPHPPANKDISEHDAKNAYLEFQYLTNRFEGTELLRQAINCFRNKPRMMEGDRDNFYIYTQVSHIFSFLKSSTNSFKVHVQGYLLARSGPACRISFSTERSSTKVEWRQSNRLTAGTLIALSPRDDNFNTQCYVAVVAARYIVGGLEPDPENNEDVNTPPRIEIFWSDCNTAVFDPSVEMVMLEAKGGYFETVRHAMVGLQHAAKFDSKFDKYIIHESNTEHMATYLADTPGQTPSIPGRAEHLDPSQREAFERMTHKEMAVVQGPPGTGKTFTSVVALESYIKTLKSRQKGTEYIPPIVVAAQTNHALDQLLDRLSAFEAVIVRLGGRTEDEAIEERSLYNLKANSQRLRGGIGGETARKKVLGRIEKLLSECFPAFLIPAEEFLREGLLSDAQYESLDDDEWESAALVSRDDGTEIESRIAHWLQDFIETDTTYKYRPPQNQAEDSAKEDAIDETQQENQKERLHGDFFPMKFNVTGALPGALSKQAAWAHRARRMLKQHQDLYKIIPQHRGMVYRLLREELILARAQKFPQLLKEYQEACDDIKVSRWENDVKVIKNEHIEIVGCTTTGLSKYRGMISALKPHILMIEEAAETREANISSALYPSLDQVVLVGDHQQLVPSVDVRELGCEPYNMHVSLFERLVKLNLPYSMLRVQRRMVPAIREVVNAFYPKLTDHCSVYEPDNRPPIPGMGGKSLWWFDHEGQEMQNANDFSFSNPDEADMIVGFVRYLVQNGVDPERITVLTFYKGQVTLITEKLRRDLFLELKNPLKKWSVRTVDGFQGEENDVILLSLVRTARPGFTGNENRAVVATSRARCGMYIFGNSQTLVREENTEAYSTWRKVVDVFEGRQSIDNCLPVTCHNHGQRTNIKNANGWKHIPGGGCDKSCEYTCAKGHPCQLTCHKFDQSEVKCLEKCEEVLKCGHNCESLCWQSCECPSRCDEPPKMKLAVRTSPVPARAPKAPHGPRNTGFGASNGVIAGRGGRNSNNNSGRPNYRPQSRSNRTILKGPSHETSPTRRFEAQPPSTFDAPSSKVQTSAHMAQTRKHCLEPTSEQIMEGGYYAETIQQTQTANNAVTTTTVLESFTDASKESSRCKNWSPEKLAKKDKELLEDAKAKRRQKSPASIHISETWHRTRTSENLNRQYEETVETHWSMKYSTYKEAKASQENSAKSGTEIGLESSVDDGVEDNKAEDDEEEDLISFD</sequence>
<evidence type="ECO:0000259" key="5">
    <source>
        <dbReference type="Pfam" id="PF25396"/>
    </source>
</evidence>
<organism evidence="6 7">
    <name type="scientific">Fusarium oxysporum f. sp. raphani</name>
    <dbReference type="NCBI Taxonomy" id="96318"/>
    <lineage>
        <taxon>Eukaryota</taxon>
        <taxon>Fungi</taxon>
        <taxon>Dikarya</taxon>
        <taxon>Ascomycota</taxon>
        <taxon>Pezizomycotina</taxon>
        <taxon>Sordariomycetes</taxon>
        <taxon>Hypocreomycetidae</taxon>
        <taxon>Hypocreales</taxon>
        <taxon>Nectriaceae</taxon>
        <taxon>Fusarium</taxon>
        <taxon>Fusarium oxysporum species complex</taxon>
    </lineage>
</organism>
<dbReference type="InterPro" id="IPR045055">
    <property type="entry name" value="DNA2/NAM7-like"/>
</dbReference>
<feature type="domain" description="DNA2/NAM7 helicase helicase" evidence="3">
    <location>
        <begin position="298"/>
        <end position="680"/>
    </location>
</feature>
<gene>
    <name evidence="6" type="primary">hrr1</name>
    <name evidence="6" type="ORF">Forpi1262_v008486</name>
</gene>
<dbReference type="InterPro" id="IPR041679">
    <property type="entry name" value="DNA2/NAM7-like_C"/>
</dbReference>
<protein>
    <submittedName>
        <fullName evidence="6">Helicase required for RNAi-mediated heterochromatin assembly 1</fullName>
    </submittedName>
</protein>
<dbReference type="CDD" id="cd18808">
    <property type="entry name" value="SF1_C_Upf1"/>
    <property type="match status" value="1"/>
</dbReference>
<evidence type="ECO:0000259" key="4">
    <source>
        <dbReference type="Pfam" id="PF13087"/>
    </source>
</evidence>
<evidence type="ECO:0000256" key="2">
    <source>
        <dbReference type="SAM" id="MobiDB-lite"/>
    </source>
</evidence>
<feature type="domain" description="ZNFX1" evidence="5">
    <location>
        <begin position="132"/>
        <end position="241"/>
    </location>
</feature>